<reference evidence="3 4" key="1">
    <citation type="submission" date="2018-01" db="EMBL/GenBank/DDBJ databases">
        <title>Draft genome of the strawberry crown rot pathogen Phytophthora cactorum.</title>
        <authorList>
            <person name="Armitage A.D."/>
            <person name="Lysoe E."/>
            <person name="Nellist C.F."/>
            <person name="Harrison R.J."/>
            <person name="Brurberg M.B."/>
        </authorList>
    </citation>
    <scope>NUCLEOTIDE SEQUENCE [LARGE SCALE GENOMIC DNA]</scope>
    <source>
        <strain evidence="3 4">10300</strain>
    </source>
</reference>
<dbReference type="Proteomes" id="UP000760860">
    <property type="component" value="Unassembled WGS sequence"/>
</dbReference>
<name>A0A329SHU2_9STRA</name>
<evidence type="ECO:0000313" key="2">
    <source>
        <dbReference type="EMBL" id="KAG3208639.1"/>
    </source>
</evidence>
<proteinExistence type="predicted"/>
<organism evidence="3 4">
    <name type="scientific">Phytophthora cactorum</name>
    <dbReference type="NCBI Taxonomy" id="29920"/>
    <lineage>
        <taxon>Eukaryota</taxon>
        <taxon>Sar</taxon>
        <taxon>Stramenopiles</taxon>
        <taxon>Oomycota</taxon>
        <taxon>Peronosporomycetes</taxon>
        <taxon>Peronosporales</taxon>
        <taxon>Peronosporaceae</taxon>
        <taxon>Phytophthora</taxon>
    </lineage>
</organism>
<keyword evidence="4" id="KW-1185">Reference proteome</keyword>
<evidence type="ECO:0000256" key="1">
    <source>
        <dbReference type="SAM" id="MobiDB-lite"/>
    </source>
</evidence>
<dbReference type="EMBL" id="RCMV01001431">
    <property type="protein sequence ID" value="KAG3208639.1"/>
    <property type="molecule type" value="Genomic_DNA"/>
</dbReference>
<dbReference type="EMBL" id="MJFZ01000178">
    <property type="protein sequence ID" value="RAW35132.1"/>
    <property type="molecule type" value="Genomic_DNA"/>
</dbReference>
<dbReference type="VEuPathDB" id="FungiDB:PC110_g8536"/>
<dbReference type="Proteomes" id="UP000251314">
    <property type="component" value="Unassembled WGS sequence"/>
</dbReference>
<dbReference type="AlphaFoldDB" id="A0A329SHU2"/>
<sequence length="95" mass="10585">MMMNALLKFEEIVKGGIAPFVGREGEWVDPISRLPSLEFSPTPGGNTANYDTADIAAKYSDTDASMGGRSNNSDNDNPRHNVPNYRSQRRHLYPR</sequence>
<comment type="caution">
    <text evidence="3">The sequence shown here is derived from an EMBL/GenBank/DDBJ whole genome shotgun (WGS) entry which is preliminary data.</text>
</comment>
<dbReference type="OrthoDB" id="10459778at2759"/>
<evidence type="ECO:0000313" key="4">
    <source>
        <dbReference type="Proteomes" id="UP000251314"/>
    </source>
</evidence>
<accession>A0A329SHU2</accession>
<protein>
    <submittedName>
        <fullName evidence="3">Uncharacterized protein</fullName>
    </submittedName>
</protein>
<gene>
    <name evidence="3" type="ORF">PC110_g8536</name>
    <name evidence="2" type="ORF">PC129_g20341</name>
</gene>
<reference evidence="2" key="2">
    <citation type="submission" date="2018-05" db="EMBL/GenBank/DDBJ databases">
        <title>Effector identification in a new, highly contiguous assembly of the strawberry crown rot pathogen Phytophthora cactorum.</title>
        <authorList>
            <person name="Armitage A.D."/>
            <person name="Nellist C.F."/>
            <person name="Bates H."/>
            <person name="Vickerstaff R.J."/>
            <person name="Harrison R.J."/>
        </authorList>
    </citation>
    <scope>NUCLEOTIDE SEQUENCE</scope>
    <source>
        <strain evidence="2">P421</strain>
    </source>
</reference>
<evidence type="ECO:0000313" key="3">
    <source>
        <dbReference type="EMBL" id="RAW35132.1"/>
    </source>
</evidence>
<feature type="region of interest" description="Disordered" evidence="1">
    <location>
        <begin position="60"/>
        <end position="95"/>
    </location>
</feature>